<keyword evidence="4" id="KW-1185">Reference proteome</keyword>
<comment type="caution">
    <text evidence="3">The sequence shown here is derived from an EMBL/GenBank/DDBJ whole genome shotgun (WGS) entry which is preliminary data.</text>
</comment>
<protein>
    <recommendedName>
        <fullName evidence="2">Replication protein A 70 kDa DNA-binding subunit B/D first OB fold domain-containing protein</fullName>
    </recommendedName>
</protein>
<name>A0A5J9UEW4_9POAL</name>
<proteinExistence type="predicted"/>
<evidence type="ECO:0000256" key="1">
    <source>
        <dbReference type="SAM" id="MobiDB-lite"/>
    </source>
</evidence>
<evidence type="ECO:0000313" key="4">
    <source>
        <dbReference type="Proteomes" id="UP000324897"/>
    </source>
</evidence>
<organism evidence="3 4">
    <name type="scientific">Eragrostis curvula</name>
    <name type="common">weeping love grass</name>
    <dbReference type="NCBI Taxonomy" id="38414"/>
    <lineage>
        <taxon>Eukaryota</taxon>
        <taxon>Viridiplantae</taxon>
        <taxon>Streptophyta</taxon>
        <taxon>Embryophyta</taxon>
        <taxon>Tracheophyta</taxon>
        <taxon>Spermatophyta</taxon>
        <taxon>Magnoliopsida</taxon>
        <taxon>Liliopsida</taxon>
        <taxon>Poales</taxon>
        <taxon>Poaceae</taxon>
        <taxon>PACMAD clade</taxon>
        <taxon>Chloridoideae</taxon>
        <taxon>Eragrostideae</taxon>
        <taxon>Eragrostidinae</taxon>
        <taxon>Eragrostis</taxon>
    </lineage>
</organism>
<evidence type="ECO:0000259" key="2">
    <source>
        <dbReference type="Pfam" id="PF02721"/>
    </source>
</evidence>
<dbReference type="InterPro" id="IPR003871">
    <property type="entry name" value="RFA1B/D_OB_1st"/>
</dbReference>
<feature type="domain" description="Replication protein A 70 kDa DNA-binding subunit B/D first OB fold" evidence="2">
    <location>
        <begin position="26"/>
        <end position="130"/>
    </location>
</feature>
<feature type="compositionally biased region" description="Basic and acidic residues" evidence="1">
    <location>
        <begin position="461"/>
        <end position="502"/>
    </location>
</feature>
<reference evidence="3 4" key="1">
    <citation type="journal article" date="2019" name="Sci. Rep.">
        <title>A high-quality genome of Eragrostis curvula grass provides insights into Poaceae evolution and supports new strategies to enhance forage quality.</title>
        <authorList>
            <person name="Carballo J."/>
            <person name="Santos B.A.C.M."/>
            <person name="Zappacosta D."/>
            <person name="Garbus I."/>
            <person name="Selva J.P."/>
            <person name="Gallo C.A."/>
            <person name="Diaz A."/>
            <person name="Albertini E."/>
            <person name="Caccamo M."/>
            <person name="Echenique V."/>
        </authorList>
    </citation>
    <scope>NUCLEOTIDE SEQUENCE [LARGE SCALE GENOMIC DNA]</scope>
    <source>
        <strain evidence="4">cv. Victoria</strain>
        <tissue evidence="3">Leaf</tissue>
    </source>
</reference>
<dbReference type="Proteomes" id="UP000324897">
    <property type="component" value="Unassembled WGS sequence"/>
</dbReference>
<dbReference type="CDD" id="cd04481">
    <property type="entry name" value="RPA1_DBD_B_like"/>
    <property type="match status" value="1"/>
</dbReference>
<feature type="compositionally biased region" description="Low complexity" evidence="1">
    <location>
        <begin position="442"/>
        <end position="458"/>
    </location>
</feature>
<sequence>MASKLSFLRAGISSQAKMDSSEEDGFTPLSRLTPGYHRCCKVGVRVSRMWVASHPLMGTKFGLDCLLIDDEGVTMQARADPSDMKHLQQQIVEGKIYDLSNFRVCSSRNGYMACRNGLMMQIGKQTVVEEIEDDTGSSIPIHCFDFVDFKDVKCRNGDKRFFTDVIGQIISIEDAGEAWKWEAWSNIPFRNINLRDSRDNKLKVALFGDLGRNFDADQVRFRGQHAPVVAVFAGMLVQYYAGIGLTVRSSSASKYYLNLEIPEVHQFRASLRDPHILIGQLSCQKQNPVNPTEFVNKWRTIKQLKSFPDELQNPPFFCRAIFKGIDCSNGWSYWSCSGCRVSINYCVCLKNGPPVRRYKLDALIEDDTGTMNVMIFDEPAQELVGVPVEDLDDEIMRDKWSLCRDFAIAFENGNFVVKRVLSDDMSQLSGSTQVAAAGGSGISSQEEGSSASSTYTSSPKVKKENMVMIKEGREPKRLKTADEADQTDDTKEGRKKEIEDGQ</sequence>
<dbReference type="PANTHER" id="PTHR47165">
    <property type="entry name" value="OS03G0429900 PROTEIN"/>
    <property type="match status" value="1"/>
</dbReference>
<feature type="region of interest" description="Disordered" evidence="1">
    <location>
        <begin position="435"/>
        <end position="502"/>
    </location>
</feature>
<dbReference type="Pfam" id="PF02721">
    <property type="entry name" value="DUF223"/>
    <property type="match status" value="1"/>
</dbReference>
<dbReference type="AlphaFoldDB" id="A0A5J9UEW4"/>
<dbReference type="OrthoDB" id="671687at2759"/>
<dbReference type="EMBL" id="RWGY01000026">
    <property type="protein sequence ID" value="TVU21964.1"/>
    <property type="molecule type" value="Genomic_DNA"/>
</dbReference>
<dbReference type="InterPro" id="IPR012340">
    <property type="entry name" value="NA-bd_OB-fold"/>
</dbReference>
<accession>A0A5J9UEW4</accession>
<dbReference type="Gramene" id="TVU21964">
    <property type="protein sequence ID" value="TVU21964"/>
    <property type="gene ID" value="EJB05_31636"/>
</dbReference>
<gene>
    <name evidence="3" type="ORF">EJB05_31636</name>
</gene>
<dbReference type="PANTHER" id="PTHR47165:SF3">
    <property type="entry name" value="RETROTRANSPOSON-LIKE PROTEIN"/>
    <property type="match status" value="1"/>
</dbReference>
<evidence type="ECO:0000313" key="3">
    <source>
        <dbReference type="EMBL" id="TVU21964.1"/>
    </source>
</evidence>
<dbReference type="CDD" id="cd04480">
    <property type="entry name" value="RPA1_DBD_A_like"/>
    <property type="match status" value="1"/>
</dbReference>
<dbReference type="SUPFAM" id="SSF50249">
    <property type="entry name" value="Nucleic acid-binding proteins"/>
    <property type="match status" value="3"/>
</dbReference>
<dbReference type="Gene3D" id="2.40.50.140">
    <property type="entry name" value="Nucleic acid-binding proteins"/>
    <property type="match status" value="3"/>
</dbReference>